<accession>A0ABS5KMG8</accession>
<dbReference type="InterPro" id="IPR029063">
    <property type="entry name" value="SAM-dependent_MTases_sf"/>
</dbReference>
<keyword evidence="2" id="KW-0808">Transferase</keyword>
<organism evidence="5 6">
    <name type="scientific">Catenulispora pinistramenti</name>
    <dbReference type="NCBI Taxonomy" id="2705254"/>
    <lineage>
        <taxon>Bacteria</taxon>
        <taxon>Bacillati</taxon>
        <taxon>Actinomycetota</taxon>
        <taxon>Actinomycetes</taxon>
        <taxon>Catenulisporales</taxon>
        <taxon>Catenulisporaceae</taxon>
        <taxon>Catenulispora</taxon>
    </lineage>
</organism>
<dbReference type="Proteomes" id="UP000730482">
    <property type="component" value="Unassembled WGS sequence"/>
</dbReference>
<dbReference type="EMBL" id="JAAFYZ010000024">
    <property type="protein sequence ID" value="MBS2547214.1"/>
    <property type="molecule type" value="Genomic_DNA"/>
</dbReference>
<reference evidence="5 6" key="1">
    <citation type="submission" date="2020-02" db="EMBL/GenBank/DDBJ databases">
        <title>Acidophilic actinobacteria isolated from forest soil.</title>
        <authorList>
            <person name="Golinska P."/>
        </authorList>
    </citation>
    <scope>NUCLEOTIDE SEQUENCE [LARGE SCALE GENOMIC DNA]</scope>
    <source>
        <strain evidence="5 6">NL8</strain>
    </source>
</reference>
<evidence type="ECO:0000256" key="2">
    <source>
        <dbReference type="ARBA" id="ARBA00022679"/>
    </source>
</evidence>
<keyword evidence="1 5" id="KW-0489">Methyltransferase</keyword>
<evidence type="ECO:0000256" key="1">
    <source>
        <dbReference type="ARBA" id="ARBA00022603"/>
    </source>
</evidence>
<comment type="caution">
    <text evidence="5">The sequence shown here is derived from an EMBL/GenBank/DDBJ whole genome shotgun (WGS) entry which is preliminary data.</text>
</comment>
<evidence type="ECO:0000256" key="3">
    <source>
        <dbReference type="ARBA" id="ARBA00022691"/>
    </source>
</evidence>
<dbReference type="InterPro" id="IPR041698">
    <property type="entry name" value="Methyltransf_25"/>
</dbReference>
<keyword evidence="6" id="KW-1185">Reference proteome</keyword>
<dbReference type="Gene3D" id="3.40.50.150">
    <property type="entry name" value="Vaccinia Virus protein VP39"/>
    <property type="match status" value="1"/>
</dbReference>
<dbReference type="PANTHER" id="PTHR43464">
    <property type="entry name" value="METHYLTRANSFERASE"/>
    <property type="match status" value="1"/>
</dbReference>
<evidence type="ECO:0000313" key="6">
    <source>
        <dbReference type="Proteomes" id="UP000730482"/>
    </source>
</evidence>
<dbReference type="CDD" id="cd02440">
    <property type="entry name" value="AdoMet_MTases"/>
    <property type="match status" value="1"/>
</dbReference>
<protein>
    <submittedName>
        <fullName evidence="5">Class I SAM-dependent methyltransferase</fullName>
    </submittedName>
</protein>
<gene>
    <name evidence="5" type="ORF">KGQ19_10045</name>
</gene>
<dbReference type="GO" id="GO:0032259">
    <property type="term" value="P:methylation"/>
    <property type="evidence" value="ECO:0007669"/>
    <property type="project" value="UniProtKB-KW"/>
</dbReference>
<dbReference type="GO" id="GO:0008168">
    <property type="term" value="F:methyltransferase activity"/>
    <property type="evidence" value="ECO:0007669"/>
    <property type="project" value="UniProtKB-KW"/>
</dbReference>
<keyword evidence="3" id="KW-0949">S-adenosyl-L-methionine</keyword>
<proteinExistence type="predicted"/>
<dbReference type="Pfam" id="PF13649">
    <property type="entry name" value="Methyltransf_25"/>
    <property type="match status" value="1"/>
</dbReference>
<dbReference type="RefSeq" id="WP_212008812.1">
    <property type="nucleotide sequence ID" value="NZ_JAAFYZ010000024.1"/>
</dbReference>
<name>A0ABS5KMG8_9ACTN</name>
<evidence type="ECO:0000259" key="4">
    <source>
        <dbReference type="Pfam" id="PF13649"/>
    </source>
</evidence>
<sequence>MDSPPPWDVGEPQPAVRALVEAGGFGGRVLDVGCGYGENALLIAASGLHVTGVDRDDEGLRRAAQLSRERSLDGRTRFIRFDVRNLAELGEVFDTVLDSLVFHAFKGPACKQYVAGLRSVLRPGGRLHVLGYSDLHVGPPNPPHQVSRADLHEAFADGWTVDEIRETRCLSNLAPDGVTAWLASYTRNQTRNQEES</sequence>
<dbReference type="SUPFAM" id="SSF53335">
    <property type="entry name" value="S-adenosyl-L-methionine-dependent methyltransferases"/>
    <property type="match status" value="1"/>
</dbReference>
<dbReference type="PANTHER" id="PTHR43464:SF19">
    <property type="entry name" value="UBIQUINONE BIOSYNTHESIS O-METHYLTRANSFERASE, MITOCHONDRIAL"/>
    <property type="match status" value="1"/>
</dbReference>
<feature type="domain" description="Methyltransferase" evidence="4">
    <location>
        <begin position="29"/>
        <end position="125"/>
    </location>
</feature>
<evidence type="ECO:0000313" key="5">
    <source>
        <dbReference type="EMBL" id="MBS2547214.1"/>
    </source>
</evidence>